<reference evidence="1" key="1">
    <citation type="submission" date="2013-07" db="EMBL/GenBank/DDBJ databases">
        <title>The genome of Eucalyptus grandis.</title>
        <authorList>
            <person name="Schmutz J."/>
            <person name="Hayes R."/>
            <person name="Myburg A."/>
            <person name="Tuskan G."/>
            <person name="Grattapaglia D."/>
            <person name="Rokhsar D.S."/>
        </authorList>
    </citation>
    <scope>NUCLEOTIDE SEQUENCE</scope>
    <source>
        <tissue evidence="1">Leaf extractions</tissue>
    </source>
</reference>
<sequence length="75" mass="8398">MAAASLLYPNSGAARSCYTFKTCISKQSSTAHHNAATMNLQSPQLSHPTSMLLTYKKKIDRLQRKIQYPKEIPKT</sequence>
<protein>
    <submittedName>
        <fullName evidence="1">Uncharacterized protein</fullName>
    </submittedName>
</protein>
<dbReference type="AlphaFoldDB" id="A0A059DEN0"/>
<accession>A0A059DEN0</accession>
<name>A0A059DEN0_EUCGR</name>
<proteinExistence type="predicted"/>
<organism evidence="1">
    <name type="scientific">Eucalyptus grandis</name>
    <name type="common">Flooded gum</name>
    <dbReference type="NCBI Taxonomy" id="71139"/>
    <lineage>
        <taxon>Eukaryota</taxon>
        <taxon>Viridiplantae</taxon>
        <taxon>Streptophyta</taxon>
        <taxon>Embryophyta</taxon>
        <taxon>Tracheophyta</taxon>
        <taxon>Spermatophyta</taxon>
        <taxon>Magnoliopsida</taxon>
        <taxon>eudicotyledons</taxon>
        <taxon>Gunneridae</taxon>
        <taxon>Pentapetalae</taxon>
        <taxon>rosids</taxon>
        <taxon>malvids</taxon>
        <taxon>Myrtales</taxon>
        <taxon>Myrtaceae</taxon>
        <taxon>Myrtoideae</taxon>
        <taxon>Eucalypteae</taxon>
        <taxon>Eucalyptus</taxon>
    </lineage>
</organism>
<dbReference type="Gramene" id="KCW88700">
    <property type="protein sequence ID" value="KCW88700"/>
    <property type="gene ID" value="EUGRSUZ_A01054"/>
</dbReference>
<evidence type="ECO:0000313" key="1">
    <source>
        <dbReference type="EMBL" id="KCW88700.1"/>
    </source>
</evidence>
<dbReference type="InParanoid" id="A0A059DEN0"/>
<gene>
    <name evidence="1" type="ORF">EUGRSUZ_A01054</name>
</gene>
<dbReference type="EMBL" id="KK198753">
    <property type="protein sequence ID" value="KCW88700.1"/>
    <property type="molecule type" value="Genomic_DNA"/>
</dbReference>